<reference evidence="6 7" key="1">
    <citation type="submission" date="2017-02" db="EMBL/GenBank/DDBJ databases">
        <authorList>
            <person name="Peterson S.W."/>
        </authorList>
    </citation>
    <scope>NUCLEOTIDE SEQUENCE [LARGE SCALE GENOMIC DNA]</scope>
    <source>
        <strain evidence="6 7">ATCC BAA-1030</strain>
    </source>
</reference>
<gene>
    <name evidence="6" type="ORF">SAMN02745116_00660</name>
</gene>
<dbReference type="RefSeq" id="WP_159443182.1">
    <property type="nucleotide sequence ID" value="NZ_FUXI01000005.1"/>
</dbReference>
<feature type="signal peptide" evidence="3">
    <location>
        <begin position="1"/>
        <end position="24"/>
    </location>
</feature>
<keyword evidence="7" id="KW-1185">Reference proteome</keyword>
<dbReference type="Proteomes" id="UP000190328">
    <property type="component" value="Unassembled WGS sequence"/>
</dbReference>
<evidence type="ECO:0000313" key="6">
    <source>
        <dbReference type="EMBL" id="SJZ53368.1"/>
    </source>
</evidence>
<dbReference type="Pfam" id="PF06030">
    <property type="entry name" value="WxLIP_PGBD"/>
    <property type="match status" value="1"/>
</dbReference>
<dbReference type="Pfam" id="PF11797">
    <property type="entry name" value="WxLIP_HBD"/>
    <property type="match status" value="1"/>
</dbReference>
<dbReference type="OrthoDB" id="2148359at2"/>
<evidence type="ECO:0000259" key="5">
    <source>
        <dbReference type="Pfam" id="PF11797"/>
    </source>
</evidence>
<keyword evidence="2" id="KW-1133">Transmembrane helix</keyword>
<evidence type="ECO:0000256" key="2">
    <source>
        <dbReference type="SAM" id="Phobius"/>
    </source>
</evidence>
<evidence type="ECO:0000256" key="3">
    <source>
        <dbReference type="SAM" id="SignalP"/>
    </source>
</evidence>
<name>A0A1T4LFM2_9ENTE</name>
<evidence type="ECO:0000259" key="4">
    <source>
        <dbReference type="Pfam" id="PF06030"/>
    </source>
</evidence>
<evidence type="ECO:0000313" key="7">
    <source>
        <dbReference type="Proteomes" id="UP000190328"/>
    </source>
</evidence>
<keyword evidence="1" id="KW-0175">Coiled coil</keyword>
<keyword evidence="2" id="KW-0472">Membrane</keyword>
<organism evidence="6 7">
    <name type="scientific">Pilibacter termitis</name>
    <dbReference type="NCBI Taxonomy" id="263852"/>
    <lineage>
        <taxon>Bacteria</taxon>
        <taxon>Bacillati</taxon>
        <taxon>Bacillota</taxon>
        <taxon>Bacilli</taxon>
        <taxon>Lactobacillales</taxon>
        <taxon>Enterococcaceae</taxon>
        <taxon>Pilibacter</taxon>
    </lineage>
</organism>
<feature type="domain" description="WxL Interacting Protein peptidoglycan binding" evidence="4">
    <location>
        <begin position="34"/>
        <end position="156"/>
    </location>
</feature>
<feature type="chain" id="PRO_5038750237" evidence="3">
    <location>
        <begin position="25"/>
        <end position="386"/>
    </location>
</feature>
<feature type="domain" description="WxL Interacting Protein host binding" evidence="5">
    <location>
        <begin position="167"/>
        <end position="309"/>
    </location>
</feature>
<dbReference type="STRING" id="263852.SAMN02745116_00660"/>
<keyword evidence="2" id="KW-0812">Transmembrane</keyword>
<accession>A0A1T4LFM2</accession>
<dbReference type="InterPro" id="IPR021759">
    <property type="entry name" value="WxLIP_HBD"/>
</dbReference>
<feature type="transmembrane region" description="Helical" evidence="2">
    <location>
        <begin position="323"/>
        <end position="345"/>
    </location>
</feature>
<dbReference type="InterPro" id="IPR010317">
    <property type="entry name" value="WxLIP_PGBD"/>
</dbReference>
<protein>
    <submittedName>
        <fullName evidence="6">Uncharacterized protein</fullName>
    </submittedName>
</protein>
<evidence type="ECO:0000256" key="1">
    <source>
        <dbReference type="SAM" id="Coils"/>
    </source>
</evidence>
<dbReference type="AlphaFoldDB" id="A0A1T4LFM2"/>
<keyword evidence="3" id="KW-0732">Signal</keyword>
<feature type="coiled-coil region" evidence="1">
    <location>
        <begin position="356"/>
        <end position="383"/>
    </location>
</feature>
<dbReference type="EMBL" id="FUXI01000005">
    <property type="protein sequence ID" value="SJZ53368.1"/>
    <property type="molecule type" value="Genomic_DNA"/>
</dbReference>
<sequence length="386" mass="43968">MLRKKLFIVMSLFLFGGMSVATFAEEGRADTKNYSVQKVDSGGAVAKENTGYFDLLMKPGEKRTIVAEIKNSSENQIVVDNQIHTAFTNSNGEIAYNTKSESYDESLKIKMSDIAKVNESDIKAEVEKKGTRKVRVEIEVPENAQKGVILGSWFFDKEGQTSENDKQKGVAIQMKYTYTLGIKITIDSEIATPHIDLTKVTVGNLDYRKAFFAHIQNDQPAIMGELLYEGEITEKGKYDVLYKGKLEKRALAPNSTYAFPIFLGKEQFEAGDYTFRVKVTSSDPKWKTQTWEFSKNFTILADEAVKHNKEALNDGVPEKKEPIGLYVIIGGLVFLVLVIFIVIFIKRKGREKQSVKEYAEEKIALLEREKRHKERKIKRQREEREE</sequence>
<proteinExistence type="predicted"/>